<organism evidence="1 2">
    <name type="scientific">Metarhizium anisopliae BRIP 53293</name>
    <dbReference type="NCBI Taxonomy" id="1291518"/>
    <lineage>
        <taxon>Eukaryota</taxon>
        <taxon>Fungi</taxon>
        <taxon>Dikarya</taxon>
        <taxon>Ascomycota</taxon>
        <taxon>Pezizomycotina</taxon>
        <taxon>Sordariomycetes</taxon>
        <taxon>Hypocreomycetidae</taxon>
        <taxon>Hypocreales</taxon>
        <taxon>Clavicipitaceae</taxon>
        <taxon>Metarhizium</taxon>
    </lineage>
</organism>
<gene>
    <name evidence="1" type="ORF">H634G_11297</name>
</gene>
<dbReference type="Proteomes" id="UP000054544">
    <property type="component" value="Unassembled WGS sequence"/>
</dbReference>
<evidence type="ECO:0000313" key="2">
    <source>
        <dbReference type="Proteomes" id="UP000054544"/>
    </source>
</evidence>
<protein>
    <submittedName>
        <fullName evidence="1">Uncharacterized protein</fullName>
    </submittedName>
</protein>
<accession>A0A0D9NHH9</accession>
<proteinExistence type="predicted"/>
<dbReference type="EMBL" id="KE384827">
    <property type="protein sequence ID" value="KJK73472.1"/>
    <property type="molecule type" value="Genomic_DNA"/>
</dbReference>
<reference evidence="2" key="1">
    <citation type="journal article" date="2014" name="BMC Genomics">
        <title>The genome sequence of the biocontrol fungus Metarhizium anisopliae and comparative genomics of Metarhizium species.</title>
        <authorList>
            <person name="Pattemore J.A."/>
            <person name="Hane J.K."/>
            <person name="Williams A.H."/>
            <person name="Wilson B.A."/>
            <person name="Stodart B.J."/>
            <person name="Ash G.J."/>
        </authorList>
    </citation>
    <scope>NUCLEOTIDE SEQUENCE [LARGE SCALE GENOMIC DNA]</scope>
    <source>
        <strain evidence="2">BRIP 53293</strain>
    </source>
</reference>
<evidence type="ECO:0000313" key="1">
    <source>
        <dbReference type="EMBL" id="KJK73472.1"/>
    </source>
</evidence>
<sequence length="84" mass="9329">MISANMHCTSKMINGIECSLSALLPPIRWNCPIPIAPENENQMGPDLVRYAANDCLDKNKPNNDSSKYGRDQALSLWHHHGSVP</sequence>
<name>A0A0D9NHH9_METAN</name>
<dbReference type="AlphaFoldDB" id="A0A0D9NHH9"/>
<keyword evidence="2" id="KW-1185">Reference proteome</keyword>